<keyword evidence="5 7" id="KW-1133">Transmembrane helix</keyword>
<comment type="subcellular location">
    <subcellularLocation>
        <location evidence="1 7">Endoplasmic reticulum membrane</location>
        <topology evidence="1 7">Multi-pass membrane protein</topology>
    </subcellularLocation>
</comment>
<evidence type="ECO:0000256" key="4">
    <source>
        <dbReference type="ARBA" id="ARBA00022824"/>
    </source>
</evidence>
<reference evidence="9 10" key="1">
    <citation type="submission" date="2013-02" db="EMBL/GenBank/DDBJ databases">
        <title>Genome sequence of Candida maltosa Xu316, a potential industrial strain for xylitol and ethanol production.</title>
        <authorList>
            <person name="Yu J."/>
            <person name="Wang Q."/>
            <person name="Geng X."/>
            <person name="Bao W."/>
            <person name="He P."/>
            <person name="Cai J."/>
        </authorList>
    </citation>
    <scope>NUCLEOTIDE SEQUENCE [LARGE SCALE GENOMIC DNA]</scope>
    <source>
        <strain evidence="10">Xu316</strain>
    </source>
</reference>
<dbReference type="AlphaFoldDB" id="M3JAN0"/>
<dbReference type="Pfam" id="PF04511">
    <property type="entry name" value="DER1"/>
    <property type="match status" value="1"/>
</dbReference>
<dbReference type="Proteomes" id="UP000011777">
    <property type="component" value="Unassembled WGS sequence"/>
</dbReference>
<feature type="compositionally biased region" description="Basic and acidic residues" evidence="8">
    <location>
        <begin position="313"/>
        <end position="323"/>
    </location>
</feature>
<dbReference type="STRING" id="1245528.M3JAN0"/>
<comment type="caution">
    <text evidence="9">The sequence shown here is derived from an EMBL/GenBank/DDBJ whole genome shotgun (WGS) entry which is preliminary data.</text>
</comment>
<feature type="region of interest" description="Disordered" evidence="8">
    <location>
        <begin position="312"/>
        <end position="349"/>
    </location>
</feature>
<dbReference type="eggNOG" id="KOG0858">
    <property type="taxonomic scope" value="Eukaryota"/>
</dbReference>
<dbReference type="SUPFAM" id="SSF144091">
    <property type="entry name" value="Rhomboid-like"/>
    <property type="match status" value="1"/>
</dbReference>
<dbReference type="InterPro" id="IPR007599">
    <property type="entry name" value="DER1"/>
</dbReference>
<dbReference type="OrthoDB" id="19102at2759"/>
<evidence type="ECO:0000256" key="5">
    <source>
        <dbReference type="ARBA" id="ARBA00022989"/>
    </source>
</evidence>
<comment type="similarity">
    <text evidence="2 7">Belongs to the derlin family.</text>
</comment>
<feature type="transmembrane region" description="Helical" evidence="7">
    <location>
        <begin position="20"/>
        <end position="41"/>
    </location>
</feature>
<evidence type="ECO:0000256" key="6">
    <source>
        <dbReference type="ARBA" id="ARBA00023136"/>
    </source>
</evidence>
<dbReference type="GO" id="GO:0006950">
    <property type="term" value="P:response to stress"/>
    <property type="evidence" value="ECO:0007669"/>
    <property type="project" value="UniProtKB-ARBA"/>
</dbReference>
<evidence type="ECO:0000256" key="3">
    <source>
        <dbReference type="ARBA" id="ARBA00022692"/>
    </source>
</evidence>
<keyword evidence="10" id="KW-1185">Reference proteome</keyword>
<proteinExistence type="inferred from homology"/>
<dbReference type="HOGENOM" id="CLU_760753_0_0_1"/>
<keyword evidence="6 7" id="KW-0472">Membrane</keyword>
<feature type="transmembrane region" description="Helical" evidence="7">
    <location>
        <begin position="126"/>
        <end position="147"/>
    </location>
</feature>
<keyword evidence="4 7" id="KW-0256">Endoplasmic reticulum</keyword>
<comment type="function">
    <text evidence="7">May be involved in the degradation of misfolded endoplasmic reticulum (ER) luminal proteins.</text>
</comment>
<dbReference type="PANTHER" id="PTHR11009">
    <property type="entry name" value="DER1-LIKE PROTEIN, DERLIN"/>
    <property type="match status" value="1"/>
</dbReference>
<dbReference type="EMBL" id="AOGT01000787">
    <property type="protein sequence ID" value="EMG49173.1"/>
    <property type="molecule type" value="Genomic_DNA"/>
</dbReference>
<evidence type="ECO:0000313" key="9">
    <source>
        <dbReference type="EMBL" id="EMG49173.1"/>
    </source>
</evidence>
<sequence>MANNTIVDNILAIPPVTRFFTLASVIACLGITTLGVFPQLFCNYFTLKLDFIQTYQAIKYKGYAEIFQTTSWTIIKFYKFLTSMIVPSGIMSPSKYTALMDIYFFYTFSNHLESYGGKFNGNFPDYLWYIILCGTFVQIASLFYNGVINDLPVFPHSCMLACVTYTWSRCNKNARINLMGMVPIKAYYLPLGNLLIELIIRGPSGLVDTAIGIICGYLYLCIQSNTLPIYNLLNGAYGESKTRSNDDARKVGVSSYVDYNRNFGGNTADFIGDSIYDRGYLKAPKFLYKFLGIRTNTSVRTTAFTHQKKEKVWKRDEKREHDPSSGNGTGYSWFGEESAFRGKGNRLGG</sequence>
<protein>
    <recommendedName>
        <fullName evidence="7">Derlin</fullName>
    </recommendedName>
</protein>
<gene>
    <name evidence="9" type="ORF">G210_0126</name>
</gene>
<keyword evidence="3 7" id="KW-0812">Transmembrane</keyword>
<evidence type="ECO:0000256" key="1">
    <source>
        <dbReference type="ARBA" id="ARBA00004477"/>
    </source>
</evidence>
<evidence type="ECO:0000256" key="2">
    <source>
        <dbReference type="ARBA" id="ARBA00008917"/>
    </source>
</evidence>
<dbReference type="OMA" id="PDCLWFT"/>
<name>M3JAN0_CANMX</name>
<comment type="caution">
    <text evidence="7">Lacks conserved residue(s) required for the propagation of feature annotation.</text>
</comment>
<dbReference type="GO" id="GO:0005789">
    <property type="term" value="C:endoplasmic reticulum membrane"/>
    <property type="evidence" value="ECO:0007669"/>
    <property type="project" value="UniProtKB-SubCell"/>
</dbReference>
<organism evidence="9 10">
    <name type="scientific">Candida maltosa (strain Xu316)</name>
    <name type="common">Yeast</name>
    <dbReference type="NCBI Taxonomy" id="1245528"/>
    <lineage>
        <taxon>Eukaryota</taxon>
        <taxon>Fungi</taxon>
        <taxon>Dikarya</taxon>
        <taxon>Ascomycota</taxon>
        <taxon>Saccharomycotina</taxon>
        <taxon>Pichiomycetes</taxon>
        <taxon>Debaryomycetaceae</taxon>
        <taxon>Candida/Lodderomyces clade</taxon>
        <taxon>Candida</taxon>
    </lineage>
</organism>
<dbReference type="InterPro" id="IPR035952">
    <property type="entry name" value="Rhomboid-like_sf"/>
</dbReference>
<accession>M3JAN0</accession>
<evidence type="ECO:0000256" key="8">
    <source>
        <dbReference type="SAM" id="MobiDB-lite"/>
    </source>
</evidence>
<evidence type="ECO:0000256" key="7">
    <source>
        <dbReference type="RuleBase" id="RU363059"/>
    </source>
</evidence>
<evidence type="ECO:0000313" key="10">
    <source>
        <dbReference type="Proteomes" id="UP000011777"/>
    </source>
</evidence>